<reference evidence="1 2" key="1">
    <citation type="submission" date="2018-03" db="EMBL/GenBank/DDBJ databases">
        <title>Genomic Encyclopedia of Archaeal and Bacterial Type Strains, Phase II (KMG-II): from individual species to whole genera.</title>
        <authorList>
            <person name="Goeker M."/>
        </authorList>
    </citation>
    <scope>NUCLEOTIDE SEQUENCE [LARGE SCALE GENOMIC DNA]</scope>
    <source>
        <strain evidence="1 2">DSM 100346</strain>
    </source>
</reference>
<dbReference type="Proteomes" id="UP000245880">
    <property type="component" value="Unassembled WGS sequence"/>
</dbReference>
<dbReference type="AlphaFoldDB" id="A0A316ALV2"/>
<keyword evidence="2" id="KW-1185">Reference proteome</keyword>
<dbReference type="OrthoDB" id="5430844at2"/>
<dbReference type="RefSeq" id="WP_109674117.1">
    <property type="nucleotide sequence ID" value="NZ_QGDT01000004.1"/>
</dbReference>
<name>A0A316ALV2_9BACT</name>
<sequence length="305" mass="34135">MYFYTAFGLHIQSQIPLPELSVAKEGQEVDLTIEVAPIDLPTMAPTNIHRRGVMATFGKNQRDDLLLHWEGIANFQASSGKLLRIDPLITDENLLSLFTVSEALGLILFQRGDFLLHASAVRVGDEAWCFMGNPGAGKSTTAASFIKAGCPLLSDDLTAIRFDRQGVPFVIPAYPQLKIWEQTVKGLDYDTESLTPVSEGVNKFSYQPKEGFDHTPVRLKRVFFLHKARNRKYMEALSAVSIPIELLKNFPLPASLVQNDTLKLHFQQSFQIAGFADLFRKRRDKSFDALHEWVVSQTLPAADLS</sequence>
<dbReference type="InterPro" id="IPR027417">
    <property type="entry name" value="P-loop_NTPase"/>
</dbReference>
<organism evidence="1 2">
    <name type="scientific">Dyadobacter jejuensis</name>
    <dbReference type="NCBI Taxonomy" id="1082580"/>
    <lineage>
        <taxon>Bacteria</taxon>
        <taxon>Pseudomonadati</taxon>
        <taxon>Bacteroidota</taxon>
        <taxon>Cytophagia</taxon>
        <taxon>Cytophagales</taxon>
        <taxon>Spirosomataceae</taxon>
        <taxon>Dyadobacter</taxon>
    </lineage>
</organism>
<dbReference type="Gene3D" id="3.40.50.300">
    <property type="entry name" value="P-loop containing nucleotide triphosphate hydrolases"/>
    <property type="match status" value="1"/>
</dbReference>
<accession>A0A316ALV2</accession>
<dbReference type="SUPFAM" id="SSF53795">
    <property type="entry name" value="PEP carboxykinase-like"/>
    <property type="match status" value="1"/>
</dbReference>
<proteinExistence type="predicted"/>
<comment type="caution">
    <text evidence="1">The sequence shown here is derived from an EMBL/GenBank/DDBJ whole genome shotgun (WGS) entry which is preliminary data.</text>
</comment>
<evidence type="ECO:0000313" key="1">
    <source>
        <dbReference type="EMBL" id="PWJ58239.1"/>
    </source>
</evidence>
<evidence type="ECO:0008006" key="3">
    <source>
        <dbReference type="Google" id="ProtNLM"/>
    </source>
</evidence>
<evidence type="ECO:0000313" key="2">
    <source>
        <dbReference type="Proteomes" id="UP000245880"/>
    </source>
</evidence>
<dbReference type="EMBL" id="QGDT01000004">
    <property type="protein sequence ID" value="PWJ58239.1"/>
    <property type="molecule type" value="Genomic_DNA"/>
</dbReference>
<gene>
    <name evidence="1" type="ORF">CLV98_10497</name>
</gene>
<protein>
    <recommendedName>
        <fullName evidence="3">Hpr(Ser) kinase/phosphatase</fullName>
    </recommendedName>
</protein>